<evidence type="ECO:0000256" key="1">
    <source>
        <dbReference type="ARBA" id="ARBA00010562"/>
    </source>
</evidence>
<keyword evidence="4" id="KW-1185">Reference proteome</keyword>
<dbReference type="PANTHER" id="PTHR38781">
    <property type="entry name" value="ANTITOXIN DINJ-RELATED"/>
    <property type="match status" value="1"/>
</dbReference>
<accession>A0ABW0HR40</accession>
<dbReference type="Proteomes" id="UP001596113">
    <property type="component" value="Unassembled WGS sequence"/>
</dbReference>
<keyword evidence="2" id="KW-1277">Toxin-antitoxin system</keyword>
<evidence type="ECO:0000313" key="3">
    <source>
        <dbReference type="EMBL" id="MFC5402676.1"/>
    </source>
</evidence>
<dbReference type="PANTHER" id="PTHR38781:SF1">
    <property type="entry name" value="ANTITOXIN DINJ-RELATED"/>
    <property type="match status" value="1"/>
</dbReference>
<dbReference type="NCBIfam" id="TIGR02384">
    <property type="entry name" value="RelB_DinJ"/>
    <property type="match status" value="1"/>
</dbReference>
<protein>
    <submittedName>
        <fullName evidence="3">Type II toxin-antitoxin system RelB/DinJ family antitoxin</fullName>
    </submittedName>
</protein>
<dbReference type="RefSeq" id="WP_378131335.1">
    <property type="nucleotide sequence ID" value="NZ_JBHSMI010000013.1"/>
</dbReference>
<organism evidence="3 4">
    <name type="scientific">Cohnella soli</name>
    <dbReference type="NCBI Taxonomy" id="425005"/>
    <lineage>
        <taxon>Bacteria</taxon>
        <taxon>Bacillati</taxon>
        <taxon>Bacillota</taxon>
        <taxon>Bacilli</taxon>
        <taxon>Bacillales</taxon>
        <taxon>Paenibacillaceae</taxon>
        <taxon>Cohnella</taxon>
    </lineage>
</organism>
<evidence type="ECO:0000256" key="2">
    <source>
        <dbReference type="ARBA" id="ARBA00022649"/>
    </source>
</evidence>
<name>A0ABW0HR40_9BACL</name>
<dbReference type="InterPro" id="IPR007337">
    <property type="entry name" value="RelB/DinJ"/>
</dbReference>
<dbReference type="Pfam" id="PF04221">
    <property type="entry name" value="RelB"/>
    <property type="match status" value="1"/>
</dbReference>
<comment type="caution">
    <text evidence="3">The sequence shown here is derived from an EMBL/GenBank/DDBJ whole genome shotgun (WGS) entry which is preliminary data.</text>
</comment>
<sequence>MAQTNVNIRMDEELKKEVESLFSDLGLNMTTAVNIFVRQALRQGGIPFEITTQTDPFYNPSNLKRIKQSIQQMEQGKLIAKTMNDLEQMADE</sequence>
<dbReference type="Gene3D" id="1.10.1220.10">
    <property type="entry name" value="Met repressor-like"/>
    <property type="match status" value="1"/>
</dbReference>
<dbReference type="InterPro" id="IPR013321">
    <property type="entry name" value="Arc_rbn_hlx_hlx"/>
</dbReference>
<gene>
    <name evidence="3" type="ORF">ACFPOF_07980</name>
</gene>
<dbReference type="EMBL" id="JBHSMI010000013">
    <property type="protein sequence ID" value="MFC5402676.1"/>
    <property type="molecule type" value="Genomic_DNA"/>
</dbReference>
<comment type="similarity">
    <text evidence="1">Belongs to the RelB/DinJ antitoxin family.</text>
</comment>
<evidence type="ECO:0000313" key="4">
    <source>
        <dbReference type="Proteomes" id="UP001596113"/>
    </source>
</evidence>
<proteinExistence type="inferred from homology"/>
<reference evidence="4" key="1">
    <citation type="journal article" date="2019" name="Int. J. Syst. Evol. Microbiol.">
        <title>The Global Catalogue of Microorganisms (GCM) 10K type strain sequencing project: providing services to taxonomists for standard genome sequencing and annotation.</title>
        <authorList>
            <consortium name="The Broad Institute Genomics Platform"/>
            <consortium name="The Broad Institute Genome Sequencing Center for Infectious Disease"/>
            <person name="Wu L."/>
            <person name="Ma J."/>
        </authorList>
    </citation>
    <scope>NUCLEOTIDE SEQUENCE [LARGE SCALE GENOMIC DNA]</scope>
    <source>
        <strain evidence="4">CGMCC 1.18575</strain>
    </source>
</reference>